<evidence type="ECO:0000313" key="2">
    <source>
        <dbReference type="EMBL" id="CEL56169.1"/>
    </source>
</evidence>
<reference evidence="2 3" key="1">
    <citation type="submission" date="2014-11" db="EMBL/GenBank/DDBJ databases">
        <authorList>
            <person name="Wibberg Daniel"/>
        </authorList>
    </citation>
    <scope>NUCLEOTIDE SEQUENCE [LARGE SCALE GENOMIC DNA]</scope>
    <source>
        <strain evidence="2">Rhizoctonia solani AG1-IB 7/3/14</strain>
    </source>
</reference>
<feature type="region of interest" description="Disordered" evidence="1">
    <location>
        <begin position="123"/>
        <end position="145"/>
    </location>
</feature>
<protein>
    <submittedName>
        <fullName evidence="2">Uncharacterized protein</fullName>
    </submittedName>
</protein>
<evidence type="ECO:0000313" key="3">
    <source>
        <dbReference type="Proteomes" id="UP000059188"/>
    </source>
</evidence>
<gene>
    <name evidence="2" type="ORF">RSOLAG1IB_11857</name>
</gene>
<name>A0A0B7FGY3_THACB</name>
<dbReference type="Proteomes" id="UP000059188">
    <property type="component" value="Unassembled WGS sequence"/>
</dbReference>
<accession>A0A0B7FGY3</accession>
<keyword evidence="3" id="KW-1185">Reference proteome</keyword>
<feature type="compositionally biased region" description="Basic and acidic residues" evidence="1">
    <location>
        <begin position="132"/>
        <end position="145"/>
    </location>
</feature>
<proteinExistence type="predicted"/>
<dbReference type="AlphaFoldDB" id="A0A0B7FGY3"/>
<evidence type="ECO:0000256" key="1">
    <source>
        <dbReference type="SAM" id="MobiDB-lite"/>
    </source>
</evidence>
<dbReference type="EMBL" id="LN679300">
    <property type="protein sequence ID" value="CEL56169.1"/>
    <property type="molecule type" value="Genomic_DNA"/>
</dbReference>
<organism evidence="2 3">
    <name type="scientific">Thanatephorus cucumeris (strain AG1-IB / isolate 7/3/14)</name>
    <name type="common">Lettuce bottom rot fungus</name>
    <name type="synonym">Rhizoctonia solani</name>
    <dbReference type="NCBI Taxonomy" id="1108050"/>
    <lineage>
        <taxon>Eukaryota</taxon>
        <taxon>Fungi</taxon>
        <taxon>Dikarya</taxon>
        <taxon>Basidiomycota</taxon>
        <taxon>Agaricomycotina</taxon>
        <taxon>Agaricomycetes</taxon>
        <taxon>Cantharellales</taxon>
        <taxon>Ceratobasidiaceae</taxon>
        <taxon>Rhizoctonia</taxon>
        <taxon>Rhizoctonia solani AG-1</taxon>
    </lineage>
</organism>
<sequence length="145" mass="16225">MHQQNAHSTLICQTQPRTSHTLWKADASRRVSSRLGSQKKAWLHPIFSPSSEKRKKTKESAYQSTATANRMMSRRKQNRPCFISICNAQSATATNLRPIARGPVVSGRDSSYCINTGTVPEGYSPAPFRGKRPQEDNDIKASDFM</sequence>